<comment type="similarity">
    <text evidence="1">Belongs to the GatC family.</text>
</comment>
<dbReference type="EC" id="6.3.5.-" evidence="1"/>
<evidence type="ECO:0000256" key="1">
    <source>
        <dbReference type="HAMAP-Rule" id="MF_00122"/>
    </source>
</evidence>
<dbReference type="Pfam" id="PF02686">
    <property type="entry name" value="GatC"/>
    <property type="match status" value="1"/>
</dbReference>
<dbReference type="GO" id="GO:0050566">
    <property type="term" value="F:asparaginyl-tRNA synthase (glutamine-hydrolyzing) activity"/>
    <property type="evidence" value="ECO:0007669"/>
    <property type="project" value="RHEA"/>
</dbReference>
<dbReference type="PANTHER" id="PTHR15004:SF0">
    <property type="entry name" value="GLUTAMYL-TRNA(GLN) AMIDOTRANSFERASE SUBUNIT C, MITOCHONDRIAL"/>
    <property type="match status" value="1"/>
</dbReference>
<dbReference type="GO" id="GO:0005524">
    <property type="term" value="F:ATP binding"/>
    <property type="evidence" value="ECO:0007669"/>
    <property type="project" value="UniProtKB-KW"/>
</dbReference>
<keyword evidence="1 2" id="KW-0436">Ligase</keyword>
<comment type="subunit">
    <text evidence="1">Heterotrimer of A, B and C subunits.</text>
</comment>
<dbReference type="EMBL" id="FLUQ01000002">
    <property type="protein sequence ID" value="SBW03060.1"/>
    <property type="molecule type" value="Genomic_DNA"/>
</dbReference>
<gene>
    <name evidence="1 2" type="primary">gatC</name>
    <name evidence="2" type="ORF">KL86DPRO_20079</name>
</gene>
<reference evidence="2" key="1">
    <citation type="submission" date="2016-04" db="EMBL/GenBank/DDBJ databases">
        <authorList>
            <person name="Evans L.H."/>
            <person name="Alamgir A."/>
            <person name="Owens N."/>
            <person name="Weber N.D."/>
            <person name="Virtaneva K."/>
            <person name="Barbian K."/>
            <person name="Babar A."/>
            <person name="Rosenke K."/>
        </authorList>
    </citation>
    <scope>NUCLEOTIDE SEQUENCE</scope>
    <source>
        <strain evidence="2">86</strain>
    </source>
</reference>
<dbReference type="Gene3D" id="1.10.20.60">
    <property type="entry name" value="Glu-tRNAGln amidotransferase C subunit, N-terminal domain"/>
    <property type="match status" value="1"/>
</dbReference>
<dbReference type="GO" id="GO:0050567">
    <property type="term" value="F:glutaminyl-tRNA synthase (glutamine-hydrolyzing) activity"/>
    <property type="evidence" value="ECO:0007669"/>
    <property type="project" value="UniProtKB-UniRule"/>
</dbReference>
<keyword evidence="2" id="KW-0808">Transferase</keyword>
<dbReference type="GO" id="GO:0016740">
    <property type="term" value="F:transferase activity"/>
    <property type="evidence" value="ECO:0007669"/>
    <property type="project" value="UniProtKB-KW"/>
</dbReference>
<sequence>MQSQEKVVRVAKLARLDLTEGLTPAEAEKKLTLFAKQFDDIVALMDTLSEVDTADVEPLYWPLSAEPAPPREDVAIKTNTREELLRNAPEQDGQFFVVPRIV</sequence>
<dbReference type="SUPFAM" id="SSF141000">
    <property type="entry name" value="Glu-tRNAGln amidotransferase C subunit"/>
    <property type="match status" value="1"/>
</dbReference>
<dbReference type="PANTHER" id="PTHR15004">
    <property type="entry name" value="GLUTAMYL-TRNA(GLN) AMIDOTRANSFERASE SUBUNIT C, MITOCHONDRIAL"/>
    <property type="match status" value="1"/>
</dbReference>
<organism evidence="2">
    <name type="scientific">uncultured delta proteobacterium</name>
    <dbReference type="NCBI Taxonomy" id="34034"/>
    <lineage>
        <taxon>Bacteria</taxon>
        <taxon>Deltaproteobacteria</taxon>
        <taxon>environmental samples</taxon>
    </lineage>
</organism>
<comment type="function">
    <text evidence="1">Allows the formation of correctly charged Asn-tRNA(Asn) or Gln-tRNA(Gln) through the transamidation of misacylated Asp-tRNA(Asn) or Glu-tRNA(Gln) in organisms which lack either or both of asparaginyl-tRNA or glutaminyl-tRNA synthetases. The reaction takes place in the presence of glutamine and ATP through an activated phospho-Asp-tRNA(Asn) or phospho-Glu-tRNA(Gln).</text>
</comment>
<keyword evidence="1" id="KW-0648">Protein biosynthesis</keyword>
<dbReference type="InterPro" id="IPR036113">
    <property type="entry name" value="Asp/Glu-ADT_sf_sub_c"/>
</dbReference>
<dbReference type="HAMAP" id="MF_00122">
    <property type="entry name" value="GatC"/>
    <property type="match status" value="1"/>
</dbReference>
<comment type="catalytic activity">
    <reaction evidence="1">
        <text>L-glutamyl-tRNA(Gln) + L-glutamine + ATP + H2O = L-glutaminyl-tRNA(Gln) + L-glutamate + ADP + phosphate + H(+)</text>
        <dbReference type="Rhea" id="RHEA:17521"/>
        <dbReference type="Rhea" id="RHEA-COMP:9681"/>
        <dbReference type="Rhea" id="RHEA-COMP:9684"/>
        <dbReference type="ChEBI" id="CHEBI:15377"/>
        <dbReference type="ChEBI" id="CHEBI:15378"/>
        <dbReference type="ChEBI" id="CHEBI:29985"/>
        <dbReference type="ChEBI" id="CHEBI:30616"/>
        <dbReference type="ChEBI" id="CHEBI:43474"/>
        <dbReference type="ChEBI" id="CHEBI:58359"/>
        <dbReference type="ChEBI" id="CHEBI:78520"/>
        <dbReference type="ChEBI" id="CHEBI:78521"/>
        <dbReference type="ChEBI" id="CHEBI:456216"/>
    </reaction>
</comment>
<accession>A0A212JUF0</accession>
<protein>
    <recommendedName>
        <fullName evidence="1">Aspartyl/glutamyl-tRNA(Asn/Gln) amidotransferase subunit C</fullName>
        <shortName evidence="1">Asp/Glu-ADT subunit C</shortName>
        <ecNumber evidence="1">6.3.5.-</ecNumber>
    </recommendedName>
</protein>
<evidence type="ECO:0000313" key="2">
    <source>
        <dbReference type="EMBL" id="SBW03060.1"/>
    </source>
</evidence>
<keyword evidence="1" id="KW-0547">Nucleotide-binding</keyword>
<dbReference type="InterPro" id="IPR003837">
    <property type="entry name" value="GatC"/>
</dbReference>
<dbReference type="GO" id="GO:0070681">
    <property type="term" value="P:glutaminyl-tRNAGln biosynthesis via transamidation"/>
    <property type="evidence" value="ECO:0007669"/>
    <property type="project" value="TreeGrafter"/>
</dbReference>
<keyword evidence="1" id="KW-0067">ATP-binding</keyword>
<dbReference type="NCBIfam" id="TIGR00135">
    <property type="entry name" value="gatC"/>
    <property type="match status" value="1"/>
</dbReference>
<dbReference type="AlphaFoldDB" id="A0A212JUF0"/>
<name>A0A212JUF0_9DELT</name>
<proteinExistence type="inferred from homology"/>
<comment type="catalytic activity">
    <reaction evidence="1">
        <text>L-aspartyl-tRNA(Asn) + L-glutamine + ATP + H2O = L-asparaginyl-tRNA(Asn) + L-glutamate + ADP + phosphate + 2 H(+)</text>
        <dbReference type="Rhea" id="RHEA:14513"/>
        <dbReference type="Rhea" id="RHEA-COMP:9674"/>
        <dbReference type="Rhea" id="RHEA-COMP:9677"/>
        <dbReference type="ChEBI" id="CHEBI:15377"/>
        <dbReference type="ChEBI" id="CHEBI:15378"/>
        <dbReference type="ChEBI" id="CHEBI:29985"/>
        <dbReference type="ChEBI" id="CHEBI:30616"/>
        <dbReference type="ChEBI" id="CHEBI:43474"/>
        <dbReference type="ChEBI" id="CHEBI:58359"/>
        <dbReference type="ChEBI" id="CHEBI:78515"/>
        <dbReference type="ChEBI" id="CHEBI:78516"/>
        <dbReference type="ChEBI" id="CHEBI:456216"/>
    </reaction>
</comment>
<dbReference type="GO" id="GO:0006450">
    <property type="term" value="P:regulation of translational fidelity"/>
    <property type="evidence" value="ECO:0007669"/>
    <property type="project" value="InterPro"/>
</dbReference>
<dbReference type="GO" id="GO:0006412">
    <property type="term" value="P:translation"/>
    <property type="evidence" value="ECO:0007669"/>
    <property type="project" value="UniProtKB-UniRule"/>
</dbReference>